<feature type="region of interest" description="Disordered" evidence="1">
    <location>
        <begin position="57"/>
        <end position="77"/>
    </location>
</feature>
<organism evidence="2 3">
    <name type="scientific">Petrolisthes manimaculis</name>
    <dbReference type="NCBI Taxonomy" id="1843537"/>
    <lineage>
        <taxon>Eukaryota</taxon>
        <taxon>Metazoa</taxon>
        <taxon>Ecdysozoa</taxon>
        <taxon>Arthropoda</taxon>
        <taxon>Crustacea</taxon>
        <taxon>Multicrustacea</taxon>
        <taxon>Malacostraca</taxon>
        <taxon>Eumalacostraca</taxon>
        <taxon>Eucarida</taxon>
        <taxon>Decapoda</taxon>
        <taxon>Pleocyemata</taxon>
        <taxon>Anomura</taxon>
        <taxon>Galatheoidea</taxon>
        <taxon>Porcellanidae</taxon>
        <taxon>Petrolisthes</taxon>
    </lineage>
</organism>
<proteinExistence type="predicted"/>
<dbReference type="EMBL" id="JAWZYT010004509">
    <property type="protein sequence ID" value="KAK4293589.1"/>
    <property type="molecule type" value="Genomic_DNA"/>
</dbReference>
<dbReference type="AlphaFoldDB" id="A0AAE1NNU2"/>
<accession>A0AAE1NNU2</accession>
<sequence>MRPATAVGVGDGERTCWGDISGEEGPLAGEGGEETVLWKLVCVSTWDRSCTGWGRGRLEGRGVAEADPDTHQPGSVS</sequence>
<evidence type="ECO:0000256" key="1">
    <source>
        <dbReference type="SAM" id="MobiDB-lite"/>
    </source>
</evidence>
<evidence type="ECO:0000313" key="3">
    <source>
        <dbReference type="Proteomes" id="UP001292094"/>
    </source>
</evidence>
<reference evidence="2" key="1">
    <citation type="submission" date="2023-11" db="EMBL/GenBank/DDBJ databases">
        <title>Genome assemblies of two species of porcelain crab, Petrolisthes cinctipes and Petrolisthes manimaculis (Anomura: Porcellanidae).</title>
        <authorList>
            <person name="Angst P."/>
        </authorList>
    </citation>
    <scope>NUCLEOTIDE SEQUENCE</scope>
    <source>
        <strain evidence="2">PB745_02</strain>
        <tissue evidence="2">Gill</tissue>
    </source>
</reference>
<gene>
    <name evidence="2" type="ORF">Pmani_033714</name>
</gene>
<dbReference type="Proteomes" id="UP001292094">
    <property type="component" value="Unassembled WGS sequence"/>
</dbReference>
<name>A0AAE1NNU2_9EUCA</name>
<evidence type="ECO:0000313" key="2">
    <source>
        <dbReference type="EMBL" id="KAK4293589.1"/>
    </source>
</evidence>
<keyword evidence="3" id="KW-1185">Reference proteome</keyword>
<feature type="region of interest" description="Disordered" evidence="1">
    <location>
        <begin position="1"/>
        <end position="30"/>
    </location>
</feature>
<comment type="caution">
    <text evidence="2">The sequence shown here is derived from an EMBL/GenBank/DDBJ whole genome shotgun (WGS) entry which is preliminary data.</text>
</comment>
<protein>
    <submittedName>
        <fullName evidence="2">Uncharacterized protein</fullName>
    </submittedName>
</protein>
<feature type="compositionally biased region" description="Basic and acidic residues" evidence="1">
    <location>
        <begin position="57"/>
        <end position="70"/>
    </location>
</feature>